<keyword evidence="1" id="KW-1133">Transmembrane helix</keyword>
<dbReference type="Proteomes" id="UP001597118">
    <property type="component" value="Unassembled WGS sequence"/>
</dbReference>
<keyword evidence="1" id="KW-0472">Membrane</keyword>
<comment type="caution">
    <text evidence="2">The sequence shown here is derived from an EMBL/GenBank/DDBJ whole genome shotgun (WGS) entry which is preliminary data.</text>
</comment>
<gene>
    <name evidence="2" type="ORF">ACFSAH_16345</name>
</gene>
<protein>
    <recommendedName>
        <fullName evidence="4">DUF3352 domain-containing protein</fullName>
    </recommendedName>
</protein>
<sequence length="535" mass="61749">MKRIIFIISFLFVIVIGITVFYFKSIGSAENTAEKVFNTLPEDASLVFECKNEGYFFDIFKDFSLFSDLLGKKSADHLKALKSVFIEDNLLKEVFENSELYFSLHKTATNQADLLVATAFSSNKSQDFAHLLATMKSKYIVKDSSNYHYLNFNNDSRFYFAFSNDLMLGSFNEELLKNTLNNKQQNHKPAFTFKKITGNQRNKNSIANLYINYVNLNKLLNNFSNRKNPVETANLKSFHAISALNINYQSNALMFSGTTELDDNQKEYSALLLNQKPGKNTLSNILPYDAASYLFYFVSDGKSFDTKLNELLSHRKELAKKHQQVQNISQKHSINIDKELPEVIGSEFGTVQLASRDKLGLIKSKKIDRLAFIFSAISSATNEPRIRRFDDSDLLYYYLGDPFQEFKRPLYTMIENHIIVSNDMSSLKRFLNNYETQNFLSRTDKNIYFQEYLSNQGNIFFFIHNGNSKGNIRSFLSGTSYKNMLSDDFDWKNIYGFSIQFSADKDKFFTNLFMSKIPQPTEIKQETLPLDSLLK</sequence>
<keyword evidence="1" id="KW-0812">Transmembrane</keyword>
<evidence type="ECO:0000256" key="1">
    <source>
        <dbReference type="SAM" id="Phobius"/>
    </source>
</evidence>
<reference evidence="3" key="1">
    <citation type="journal article" date="2019" name="Int. J. Syst. Evol. Microbiol.">
        <title>The Global Catalogue of Microorganisms (GCM) 10K type strain sequencing project: providing services to taxonomists for standard genome sequencing and annotation.</title>
        <authorList>
            <consortium name="The Broad Institute Genomics Platform"/>
            <consortium name="The Broad Institute Genome Sequencing Center for Infectious Disease"/>
            <person name="Wu L."/>
            <person name="Ma J."/>
        </authorList>
    </citation>
    <scope>NUCLEOTIDE SEQUENCE [LARGE SCALE GENOMIC DNA]</scope>
    <source>
        <strain evidence="3">CCUG 53762</strain>
    </source>
</reference>
<dbReference type="RefSeq" id="WP_379663812.1">
    <property type="nucleotide sequence ID" value="NZ_JBHUDG010000047.1"/>
</dbReference>
<evidence type="ECO:0000313" key="2">
    <source>
        <dbReference type="EMBL" id="MFD1631445.1"/>
    </source>
</evidence>
<keyword evidence="3" id="KW-1185">Reference proteome</keyword>
<organism evidence="2 3">
    <name type="scientific">Pseudopedobacter beijingensis</name>
    <dbReference type="NCBI Taxonomy" id="1207056"/>
    <lineage>
        <taxon>Bacteria</taxon>
        <taxon>Pseudomonadati</taxon>
        <taxon>Bacteroidota</taxon>
        <taxon>Sphingobacteriia</taxon>
        <taxon>Sphingobacteriales</taxon>
        <taxon>Sphingobacteriaceae</taxon>
        <taxon>Pseudopedobacter</taxon>
    </lineage>
</organism>
<evidence type="ECO:0008006" key="4">
    <source>
        <dbReference type="Google" id="ProtNLM"/>
    </source>
</evidence>
<evidence type="ECO:0000313" key="3">
    <source>
        <dbReference type="Proteomes" id="UP001597118"/>
    </source>
</evidence>
<proteinExistence type="predicted"/>
<name>A0ABW4IGZ3_9SPHI</name>
<dbReference type="EMBL" id="JBHUDG010000047">
    <property type="protein sequence ID" value="MFD1631445.1"/>
    <property type="molecule type" value="Genomic_DNA"/>
</dbReference>
<feature type="transmembrane region" description="Helical" evidence="1">
    <location>
        <begin position="5"/>
        <end position="23"/>
    </location>
</feature>
<accession>A0ABW4IGZ3</accession>